<protein>
    <submittedName>
        <fullName evidence="8">4Fe-4S dicluster domain-containing protein</fullName>
    </submittedName>
</protein>
<name>A0A398DCN1_9BACT</name>
<evidence type="ECO:0000256" key="3">
    <source>
        <dbReference type="ARBA" id="ARBA00022723"/>
    </source>
</evidence>
<keyword evidence="4" id="KW-0677">Repeat</keyword>
<dbReference type="InterPro" id="IPR011898">
    <property type="entry name" value="PorD_KorD"/>
</dbReference>
<comment type="caution">
    <text evidence="8">The sequence shown here is derived from an EMBL/GenBank/DDBJ whole genome shotgun (WGS) entry which is preliminary data.</text>
</comment>
<organism evidence="8 10">
    <name type="scientific">Candidatus Cryosericum odellii</name>
    <dbReference type="NCBI Taxonomy" id="2290917"/>
    <lineage>
        <taxon>Bacteria</taxon>
        <taxon>Pseudomonadati</taxon>
        <taxon>Caldisericota/Cryosericota group</taxon>
        <taxon>Candidatus Cryosericota</taxon>
        <taxon>Candidatus Cryosericia</taxon>
        <taxon>Candidatus Cryosericales</taxon>
        <taxon>Candidatus Cryosericaceae</taxon>
        <taxon>Candidatus Cryosericum</taxon>
    </lineage>
</organism>
<dbReference type="PROSITE" id="PS00198">
    <property type="entry name" value="4FE4S_FER_1"/>
    <property type="match status" value="1"/>
</dbReference>
<dbReference type="OrthoDB" id="9794954at2"/>
<evidence type="ECO:0000256" key="4">
    <source>
        <dbReference type="ARBA" id="ARBA00022737"/>
    </source>
</evidence>
<keyword evidence="5" id="KW-0408">Iron</keyword>
<evidence type="ECO:0000313" key="9">
    <source>
        <dbReference type="EMBL" id="RIE14591.1"/>
    </source>
</evidence>
<dbReference type="Pfam" id="PF12838">
    <property type="entry name" value="Fer4_7"/>
    <property type="match status" value="1"/>
</dbReference>
<dbReference type="NCBIfam" id="TIGR02179">
    <property type="entry name" value="PorD_KorD"/>
    <property type="match status" value="1"/>
</dbReference>
<dbReference type="Gene3D" id="3.30.70.20">
    <property type="match status" value="2"/>
</dbReference>
<evidence type="ECO:0000313" key="10">
    <source>
        <dbReference type="Proteomes" id="UP000266260"/>
    </source>
</evidence>
<evidence type="ECO:0000259" key="7">
    <source>
        <dbReference type="PROSITE" id="PS51379"/>
    </source>
</evidence>
<keyword evidence="6" id="KW-0411">Iron-sulfur</keyword>
<dbReference type="PANTHER" id="PTHR43724">
    <property type="entry name" value="PYRUVATE SYNTHASE SUBUNIT PORD"/>
    <property type="match status" value="1"/>
</dbReference>
<dbReference type="EMBL" id="QXIT01000036">
    <property type="protein sequence ID" value="RIE10048.1"/>
    <property type="molecule type" value="Genomic_DNA"/>
</dbReference>
<evidence type="ECO:0000256" key="6">
    <source>
        <dbReference type="ARBA" id="ARBA00023014"/>
    </source>
</evidence>
<feature type="domain" description="4Fe-4S ferredoxin-type" evidence="7">
    <location>
        <begin position="32"/>
        <end position="61"/>
    </location>
</feature>
<dbReference type="Proteomes" id="UP000266489">
    <property type="component" value="Unassembled WGS sequence"/>
</dbReference>
<evidence type="ECO:0000313" key="8">
    <source>
        <dbReference type="EMBL" id="RIE10048.1"/>
    </source>
</evidence>
<dbReference type="SUPFAM" id="SSF54862">
    <property type="entry name" value="4Fe-4S ferredoxins"/>
    <property type="match status" value="1"/>
</dbReference>
<dbReference type="GO" id="GO:0046872">
    <property type="term" value="F:metal ion binding"/>
    <property type="evidence" value="ECO:0007669"/>
    <property type="project" value="UniProtKB-KW"/>
</dbReference>
<evidence type="ECO:0000256" key="1">
    <source>
        <dbReference type="ARBA" id="ARBA00001966"/>
    </source>
</evidence>
<dbReference type="EMBL" id="QXIU01000049">
    <property type="protein sequence ID" value="RIE14591.1"/>
    <property type="molecule type" value="Genomic_DNA"/>
</dbReference>
<proteinExistence type="predicted"/>
<dbReference type="PANTHER" id="PTHR43724:SF1">
    <property type="entry name" value="PYRUVATE SYNTHASE SUBUNIT PORD"/>
    <property type="match status" value="1"/>
</dbReference>
<dbReference type="GO" id="GO:0016625">
    <property type="term" value="F:oxidoreductase activity, acting on the aldehyde or oxo group of donors, iron-sulfur protein as acceptor"/>
    <property type="evidence" value="ECO:0007669"/>
    <property type="project" value="InterPro"/>
</dbReference>
<sequence length="116" mass="12789">MSERKTWQELELGVELPPATSLGYKTGGWRVLRPVWNASECIHCMICVNYCPDMAIPVTKSDEGVAGKGGRMFKGAIRVETNLDYCKGCGICAHECPSKCLSMVREEEAEQASCKL</sequence>
<dbReference type="AlphaFoldDB" id="A0A398DCN1"/>
<dbReference type="PROSITE" id="PS51379">
    <property type="entry name" value="4FE4S_FER_2"/>
    <property type="match status" value="2"/>
</dbReference>
<evidence type="ECO:0000256" key="5">
    <source>
        <dbReference type="ARBA" id="ARBA00023004"/>
    </source>
</evidence>
<evidence type="ECO:0000256" key="2">
    <source>
        <dbReference type="ARBA" id="ARBA00022485"/>
    </source>
</evidence>
<evidence type="ECO:0000313" key="11">
    <source>
        <dbReference type="Proteomes" id="UP000266489"/>
    </source>
</evidence>
<gene>
    <name evidence="9" type="ORF">SMC5_01850</name>
    <name evidence="8" type="ORF">SMC6_01875</name>
</gene>
<keyword evidence="10" id="KW-1185">Reference proteome</keyword>
<dbReference type="Proteomes" id="UP000266260">
    <property type="component" value="Unassembled WGS sequence"/>
</dbReference>
<dbReference type="InterPro" id="IPR017900">
    <property type="entry name" value="4Fe4S_Fe_S_CS"/>
</dbReference>
<keyword evidence="2" id="KW-0004">4Fe-4S</keyword>
<reference evidence="10 11" key="1">
    <citation type="submission" date="2018-09" db="EMBL/GenBank/DDBJ databases">
        <title>Discovery and Ecogenomic Context for Candidatus Cryosericales, a Global Caldiserica Order Active in Thawing Permafrost.</title>
        <authorList>
            <person name="Martinez M.A."/>
            <person name="Woodcroft B.J."/>
            <person name="Ignacio Espinoza J.C."/>
            <person name="Zayed A."/>
            <person name="Singleton C.M."/>
            <person name="Boyd J."/>
            <person name="Li Y.-F."/>
            <person name="Purvine S."/>
            <person name="Maughan H."/>
            <person name="Hodgkins S.B."/>
            <person name="Anderson D."/>
            <person name="Sederholm M."/>
            <person name="Temperton B."/>
            <person name="Saleska S.R."/>
            <person name="Tyson G.W."/>
            <person name="Rich V.I."/>
        </authorList>
    </citation>
    <scope>NUCLEOTIDE SEQUENCE [LARGE SCALE GENOMIC DNA]</scope>
    <source>
        <strain evidence="9 11">SMC5</strain>
        <strain evidence="8 10">SMC6</strain>
    </source>
</reference>
<keyword evidence="3" id="KW-0479">Metal-binding</keyword>
<dbReference type="GO" id="GO:0051539">
    <property type="term" value="F:4 iron, 4 sulfur cluster binding"/>
    <property type="evidence" value="ECO:0007669"/>
    <property type="project" value="UniProtKB-KW"/>
</dbReference>
<dbReference type="InterPro" id="IPR017896">
    <property type="entry name" value="4Fe4S_Fe-S-bd"/>
</dbReference>
<accession>A0A398DCN1</accession>
<feature type="domain" description="4Fe-4S ferredoxin-type" evidence="7">
    <location>
        <begin position="77"/>
        <end position="106"/>
    </location>
</feature>
<accession>A0A398DVX2</accession>
<dbReference type="RefSeq" id="WP_119119355.1">
    <property type="nucleotide sequence ID" value="NZ_QXIT01000036.1"/>
</dbReference>
<comment type="cofactor">
    <cofactor evidence="1">
        <name>[4Fe-4S] cluster</name>
        <dbReference type="ChEBI" id="CHEBI:49883"/>
    </cofactor>
</comment>